<accession>A0A2G9YK24</accession>
<dbReference type="EMBL" id="PCRK01000043">
    <property type="protein sequence ID" value="PIP19585.1"/>
    <property type="molecule type" value="Genomic_DNA"/>
</dbReference>
<dbReference type="InterPro" id="IPR020536">
    <property type="entry name" value="ThiI_AANH"/>
</dbReference>
<keyword evidence="1" id="KW-0547">Nucleotide-binding</keyword>
<dbReference type="Gene3D" id="3.40.50.620">
    <property type="entry name" value="HUPs"/>
    <property type="match status" value="1"/>
</dbReference>
<gene>
    <name evidence="5" type="ORF">COX41_02110</name>
</gene>
<evidence type="ECO:0000259" key="3">
    <source>
        <dbReference type="Pfam" id="PF02568"/>
    </source>
</evidence>
<dbReference type="GO" id="GO:0005524">
    <property type="term" value="F:ATP binding"/>
    <property type="evidence" value="ECO:0007669"/>
    <property type="project" value="UniProtKB-KW"/>
</dbReference>
<sequence>MISIDVSKEILVIVKNPKFGYGSNMNPCLDCRVLQLEKAKEAMQNEGASFIITGEVLGQRPMSQRLHNLRFIEAQVGLSGLVVRPLSAKVLAPTIPEKEGWIPREKLLAINGRGRRDQFDLARKFGINDFPCPSGGCLLTDPEFSKRLRDLMRYGEFGLGDIGLLKIGRHFRLDKKSKLVVGRNQAENERLMNFVREDDYIFMPCEKVAGPTSLGRGIFDDKLMRLSCDITGAYCDANGDAGTDILCFNKGVLREKRKVPFLEKDKFVNLRI</sequence>
<evidence type="ECO:0000256" key="2">
    <source>
        <dbReference type="ARBA" id="ARBA00022840"/>
    </source>
</evidence>
<name>A0A2G9YK24_9BACT</name>
<dbReference type="InterPro" id="IPR014729">
    <property type="entry name" value="Rossmann-like_a/b/a_fold"/>
</dbReference>
<dbReference type="AlphaFoldDB" id="A0A2G9YK24"/>
<dbReference type="GO" id="GO:0004810">
    <property type="term" value="F:CCA tRNA nucleotidyltransferase activity"/>
    <property type="evidence" value="ECO:0007669"/>
    <property type="project" value="InterPro"/>
</dbReference>
<feature type="domain" description="Thil AANH" evidence="3">
    <location>
        <begin position="29"/>
        <end position="86"/>
    </location>
</feature>
<comment type="caution">
    <text evidence="5">The sequence shown here is derived from an EMBL/GenBank/DDBJ whole genome shotgun (WGS) entry which is preliminary data.</text>
</comment>
<protein>
    <submittedName>
        <fullName evidence="5">tRNA 4-thiouridine(8) synthase ThiI</fullName>
    </submittedName>
</protein>
<dbReference type="Pfam" id="PF18297">
    <property type="entry name" value="NFACT-R_2"/>
    <property type="match status" value="1"/>
</dbReference>
<evidence type="ECO:0000313" key="6">
    <source>
        <dbReference type="Proteomes" id="UP000231292"/>
    </source>
</evidence>
<dbReference type="Proteomes" id="UP000231292">
    <property type="component" value="Unassembled WGS sequence"/>
</dbReference>
<organism evidence="5 6">
    <name type="scientific">Candidatus Sherwoodlollariibacterium unditelluris</name>
    <dbReference type="NCBI Taxonomy" id="1974757"/>
    <lineage>
        <taxon>Bacteria</taxon>
        <taxon>Pseudomonadati</taxon>
        <taxon>Candidatus Omnitrophota</taxon>
        <taxon>Candidatus Sherwoodlollariibacterium</taxon>
    </lineage>
</organism>
<keyword evidence="2" id="KW-0067">ATP-binding</keyword>
<evidence type="ECO:0000313" key="5">
    <source>
        <dbReference type="EMBL" id="PIP19585.1"/>
    </source>
</evidence>
<evidence type="ECO:0000256" key="1">
    <source>
        <dbReference type="ARBA" id="ARBA00022741"/>
    </source>
</evidence>
<dbReference type="SUPFAM" id="SSF52402">
    <property type="entry name" value="Adenine nucleotide alpha hydrolases-like"/>
    <property type="match status" value="1"/>
</dbReference>
<evidence type="ECO:0000259" key="4">
    <source>
        <dbReference type="Pfam" id="PF18297"/>
    </source>
</evidence>
<dbReference type="InterPro" id="IPR059101">
    <property type="entry name" value="NFACT-R_2"/>
</dbReference>
<reference evidence="5 6" key="1">
    <citation type="submission" date="2017-09" db="EMBL/GenBank/DDBJ databases">
        <title>Depth-based differentiation of microbial function through sediment-hosted aquifers and enrichment of novel symbionts in the deep terrestrial subsurface.</title>
        <authorList>
            <person name="Probst A.J."/>
            <person name="Ladd B."/>
            <person name="Jarett J.K."/>
            <person name="Geller-Mcgrath D.E."/>
            <person name="Sieber C.M."/>
            <person name="Emerson J.B."/>
            <person name="Anantharaman K."/>
            <person name="Thomas B.C."/>
            <person name="Malmstrom R."/>
            <person name="Stieglmeier M."/>
            <person name="Klingl A."/>
            <person name="Woyke T."/>
            <person name="Ryan C.M."/>
            <person name="Banfield J.F."/>
        </authorList>
    </citation>
    <scope>NUCLEOTIDE SEQUENCE [LARGE SCALE GENOMIC DNA]</scope>
    <source>
        <strain evidence="5">CG23_combo_of_CG06-09_8_20_14_all_41_10</strain>
    </source>
</reference>
<feature type="domain" description="NFACT protein RNA binding" evidence="4">
    <location>
        <begin position="168"/>
        <end position="252"/>
    </location>
</feature>
<proteinExistence type="predicted"/>
<dbReference type="Pfam" id="PF02568">
    <property type="entry name" value="ThiI"/>
    <property type="match status" value="1"/>
</dbReference>